<dbReference type="SUPFAM" id="SSF102860">
    <property type="entry name" value="mRNA decapping enzyme DcpS N-terminal domain"/>
    <property type="match status" value="1"/>
</dbReference>
<dbReference type="Pfam" id="PF11969">
    <property type="entry name" value="DcpS_C"/>
    <property type="match status" value="1"/>
</dbReference>
<dbReference type="GO" id="GO:0005634">
    <property type="term" value="C:nucleus"/>
    <property type="evidence" value="ECO:0007669"/>
    <property type="project" value="TreeGrafter"/>
</dbReference>
<evidence type="ECO:0000256" key="2">
    <source>
        <dbReference type="PIRSR" id="PIRSR028973-1"/>
    </source>
</evidence>
<organism evidence="3 4">
    <name type="scientific">Periconia digitata</name>
    <dbReference type="NCBI Taxonomy" id="1303443"/>
    <lineage>
        <taxon>Eukaryota</taxon>
        <taxon>Fungi</taxon>
        <taxon>Dikarya</taxon>
        <taxon>Ascomycota</taxon>
        <taxon>Pezizomycotina</taxon>
        <taxon>Dothideomycetes</taxon>
        <taxon>Pleosporomycetidae</taxon>
        <taxon>Pleosporales</taxon>
        <taxon>Massarineae</taxon>
        <taxon>Periconiaceae</taxon>
        <taxon>Periconia</taxon>
    </lineage>
</organism>
<feature type="active site" description="Nucleophile" evidence="2">
    <location>
        <position position="260"/>
    </location>
</feature>
<comment type="caution">
    <text evidence="3">The sequence shown here is derived from an EMBL/GenBank/DDBJ whole genome shotgun (WGS) entry which is preliminary data.</text>
</comment>
<evidence type="ECO:0000313" key="3">
    <source>
        <dbReference type="EMBL" id="CAI6275920.1"/>
    </source>
</evidence>
<dbReference type="PANTHER" id="PTHR12978:SF0">
    <property type="entry name" value="M7GPPPX DIPHOSPHATASE"/>
    <property type="match status" value="1"/>
</dbReference>
<proteinExistence type="inferred from homology"/>
<dbReference type="InterPro" id="IPR036265">
    <property type="entry name" value="HIT-like_sf"/>
</dbReference>
<protein>
    <recommendedName>
        <fullName evidence="5">Scavenger mRNA decapping enzyme</fullName>
    </recommendedName>
</protein>
<accession>A0A9W4U483</accession>
<dbReference type="EMBL" id="CAOQHR010000001">
    <property type="protein sequence ID" value="CAI6275920.1"/>
    <property type="molecule type" value="Genomic_DNA"/>
</dbReference>
<dbReference type="PIRSF" id="PIRSF028973">
    <property type="entry name" value="Scavenger_mRNA_decap_enz"/>
    <property type="match status" value="1"/>
</dbReference>
<dbReference type="GO" id="GO:0000340">
    <property type="term" value="F:RNA 7-methylguanosine cap binding"/>
    <property type="evidence" value="ECO:0007669"/>
    <property type="project" value="TreeGrafter"/>
</dbReference>
<sequence>MTSTTPPEIAAKVESLIPQFTLTRLLNQDQAGRRISLLGTISSQPAVLVAERAAFATDQAHLSAFPTSLTRIRNLGANDIYSWFLANSGKPVPDQYGTDIPPDFKLNLIYPCTEKHIKKYSAQPLRMVTETPAIYANYTRPWIAAQREKGTLQWIFNILEGRTEQEDVIYREPTSPTSDEGFLLLPDLNWDRKTLSSLHLLGLVTRRDIWSVRDLTKGKVGWLKHMRDRLVDATVGLYPEIERDQVKLYVHYQPTYHHFHVHVVHVALESGATQAVGKALGLEDVIAQLETMAGGEDSGFEGVSLTYGLGEASELWERIFGVLKRGEEVDVGGF</sequence>
<comment type="similarity">
    <text evidence="1">Belongs to the HIT family.</text>
</comment>
<dbReference type="GO" id="GO:0000932">
    <property type="term" value="C:P-body"/>
    <property type="evidence" value="ECO:0007669"/>
    <property type="project" value="TreeGrafter"/>
</dbReference>
<dbReference type="GO" id="GO:0016787">
    <property type="term" value="F:hydrolase activity"/>
    <property type="evidence" value="ECO:0007669"/>
    <property type="project" value="InterPro"/>
</dbReference>
<gene>
    <name evidence="3" type="ORF">PDIGIT_LOCUS1915</name>
</gene>
<dbReference type="AlphaFoldDB" id="A0A9W4U483"/>
<dbReference type="GO" id="GO:0000290">
    <property type="term" value="P:deadenylation-dependent decapping of nuclear-transcribed mRNA"/>
    <property type="evidence" value="ECO:0007669"/>
    <property type="project" value="InterPro"/>
</dbReference>
<keyword evidence="4" id="KW-1185">Reference proteome</keyword>
<dbReference type="Gene3D" id="3.30.200.40">
    <property type="entry name" value="Scavenger mRNA decapping enzyme, N-terminal domain"/>
    <property type="match status" value="1"/>
</dbReference>
<dbReference type="FunFam" id="3.30.428.10:FF:000016">
    <property type="entry name" value="Scavenger mRNA decapping enzyme"/>
    <property type="match status" value="1"/>
</dbReference>
<dbReference type="Proteomes" id="UP001152607">
    <property type="component" value="Unassembled WGS sequence"/>
</dbReference>
<dbReference type="InterPro" id="IPR008594">
    <property type="entry name" value="DcpS/DCS2"/>
</dbReference>
<dbReference type="Pfam" id="PF05652">
    <property type="entry name" value="DcpS"/>
    <property type="match status" value="1"/>
</dbReference>
<dbReference type="SUPFAM" id="SSF54197">
    <property type="entry name" value="HIT-like"/>
    <property type="match status" value="1"/>
</dbReference>
<name>A0A9W4U483_9PLEO</name>
<dbReference type="Gene3D" id="3.30.428.10">
    <property type="entry name" value="HIT-like"/>
    <property type="match status" value="1"/>
</dbReference>
<dbReference type="InterPro" id="IPR011145">
    <property type="entry name" value="Scavenger_mRNA_decap_enz_N"/>
</dbReference>
<reference evidence="3" key="1">
    <citation type="submission" date="2023-01" db="EMBL/GenBank/DDBJ databases">
        <authorList>
            <person name="Van Ghelder C."/>
            <person name="Rancurel C."/>
        </authorList>
    </citation>
    <scope>NUCLEOTIDE SEQUENCE</scope>
    <source>
        <strain evidence="3">CNCM I-4278</strain>
    </source>
</reference>
<evidence type="ECO:0008006" key="5">
    <source>
        <dbReference type="Google" id="ProtNLM"/>
    </source>
</evidence>
<evidence type="ECO:0000313" key="4">
    <source>
        <dbReference type="Proteomes" id="UP001152607"/>
    </source>
</evidence>
<evidence type="ECO:0000256" key="1">
    <source>
        <dbReference type="ARBA" id="ARBA00010208"/>
    </source>
</evidence>
<dbReference type="OrthoDB" id="10264956at2759"/>
<dbReference type="PANTHER" id="PTHR12978">
    <property type="entry name" value="HISTIDINE TRIAD HIT PROTEIN MEMBER"/>
    <property type="match status" value="1"/>
</dbReference>